<evidence type="ECO:0000313" key="1">
    <source>
        <dbReference type="EMBL" id="KAG1899824.1"/>
    </source>
</evidence>
<accession>A0AAD4E7F2</accession>
<dbReference type="AlphaFoldDB" id="A0AAD4E7F2"/>
<dbReference type="GeneID" id="64669458"/>
<evidence type="ECO:0000313" key="2">
    <source>
        <dbReference type="Proteomes" id="UP001195769"/>
    </source>
</evidence>
<reference evidence="1" key="1">
    <citation type="journal article" date="2020" name="New Phytol.">
        <title>Comparative genomics reveals dynamic genome evolution in host specialist ectomycorrhizal fungi.</title>
        <authorList>
            <person name="Lofgren L.A."/>
            <person name="Nguyen N.H."/>
            <person name="Vilgalys R."/>
            <person name="Ruytinx J."/>
            <person name="Liao H.L."/>
            <person name="Branco S."/>
            <person name="Kuo A."/>
            <person name="LaButti K."/>
            <person name="Lipzen A."/>
            <person name="Andreopoulos W."/>
            <person name="Pangilinan J."/>
            <person name="Riley R."/>
            <person name="Hundley H."/>
            <person name="Na H."/>
            <person name="Barry K."/>
            <person name="Grigoriev I.V."/>
            <person name="Stajich J.E."/>
            <person name="Kennedy P.G."/>
        </authorList>
    </citation>
    <scope>NUCLEOTIDE SEQUENCE</scope>
    <source>
        <strain evidence="1">FC203</strain>
    </source>
</reference>
<name>A0AAD4E7F2_9AGAM</name>
<proteinExistence type="predicted"/>
<keyword evidence="2" id="KW-1185">Reference proteome</keyword>
<dbReference type="RefSeq" id="XP_041225400.1">
    <property type="nucleotide sequence ID" value="XM_041375160.1"/>
</dbReference>
<comment type="caution">
    <text evidence="1">The sequence shown here is derived from an EMBL/GenBank/DDBJ whole genome shotgun (WGS) entry which is preliminary data.</text>
</comment>
<dbReference type="EMBL" id="JABBWK010000030">
    <property type="protein sequence ID" value="KAG1899824.1"/>
    <property type="molecule type" value="Genomic_DNA"/>
</dbReference>
<feature type="non-terminal residue" evidence="1">
    <location>
        <position position="1"/>
    </location>
</feature>
<dbReference type="Proteomes" id="UP001195769">
    <property type="component" value="Unassembled WGS sequence"/>
</dbReference>
<organism evidence="1 2">
    <name type="scientific">Suillus fuscotomentosus</name>
    <dbReference type="NCBI Taxonomy" id="1912939"/>
    <lineage>
        <taxon>Eukaryota</taxon>
        <taxon>Fungi</taxon>
        <taxon>Dikarya</taxon>
        <taxon>Basidiomycota</taxon>
        <taxon>Agaricomycotina</taxon>
        <taxon>Agaricomycetes</taxon>
        <taxon>Agaricomycetidae</taxon>
        <taxon>Boletales</taxon>
        <taxon>Suillineae</taxon>
        <taxon>Suillaceae</taxon>
        <taxon>Suillus</taxon>
    </lineage>
</organism>
<dbReference type="InterPro" id="IPR040521">
    <property type="entry name" value="KDZ"/>
</dbReference>
<sequence length="115" mass="13237">KCMFSVFQKSGIFVTVCRHGFLLSICDMFFRMKYLLVTINKLMDIFTKRFLYSYDIKCTFHSILQCSSLGPAVRNIGIEGVVPGFYGHVHNHLCQVQHHSKFMLGAGKEDFKTCE</sequence>
<gene>
    <name evidence="1" type="ORF">F5891DRAFT_953159</name>
</gene>
<protein>
    <submittedName>
        <fullName evidence="1">Uncharacterized protein</fullName>
    </submittedName>
</protein>
<dbReference type="Pfam" id="PF18758">
    <property type="entry name" value="KDZ"/>
    <property type="match status" value="1"/>
</dbReference>